<dbReference type="RefSeq" id="WP_124193811.1">
    <property type="nucleotide sequence ID" value="NZ_REGA01000001.1"/>
</dbReference>
<comment type="catalytic activity">
    <reaction evidence="1">
        <text>ATP + protein L-histidine = ADP + protein N-phospho-L-histidine.</text>
        <dbReference type="EC" id="2.7.13.3"/>
    </reaction>
</comment>
<evidence type="ECO:0000256" key="1">
    <source>
        <dbReference type="ARBA" id="ARBA00000085"/>
    </source>
</evidence>
<dbReference type="InterPro" id="IPR004358">
    <property type="entry name" value="Sig_transdc_His_kin-like_C"/>
</dbReference>
<dbReference type="Gene3D" id="2.10.70.100">
    <property type="match status" value="1"/>
</dbReference>
<dbReference type="GO" id="GO:0000155">
    <property type="term" value="F:phosphorelay sensor kinase activity"/>
    <property type="evidence" value="ECO:0007669"/>
    <property type="project" value="InterPro"/>
</dbReference>
<evidence type="ECO:0000259" key="8">
    <source>
        <dbReference type="PROSITE" id="PS50109"/>
    </source>
</evidence>
<dbReference type="SUPFAM" id="SSF47384">
    <property type="entry name" value="Homodimeric domain of signal transducing histidine kinase"/>
    <property type="match status" value="1"/>
</dbReference>
<dbReference type="PROSITE" id="PS50112">
    <property type="entry name" value="PAS"/>
    <property type="match status" value="2"/>
</dbReference>
<dbReference type="CDD" id="cd00075">
    <property type="entry name" value="HATPase"/>
    <property type="match status" value="1"/>
</dbReference>
<dbReference type="InterPro" id="IPR035965">
    <property type="entry name" value="PAS-like_dom_sf"/>
</dbReference>
<dbReference type="InterPro" id="IPR005467">
    <property type="entry name" value="His_kinase_dom"/>
</dbReference>
<dbReference type="InterPro" id="IPR003661">
    <property type="entry name" value="HisK_dim/P_dom"/>
</dbReference>
<dbReference type="PROSITE" id="PS50110">
    <property type="entry name" value="RESPONSE_REGULATORY"/>
    <property type="match status" value="1"/>
</dbReference>
<dbReference type="InterPro" id="IPR000700">
    <property type="entry name" value="PAS-assoc_C"/>
</dbReference>
<evidence type="ECO:0000313" key="12">
    <source>
        <dbReference type="EMBL" id="RQG97832.1"/>
    </source>
</evidence>
<feature type="domain" description="Response regulatory" evidence="9">
    <location>
        <begin position="6"/>
        <end position="122"/>
    </location>
</feature>
<protein>
    <recommendedName>
        <fullName evidence="2">histidine kinase</fullName>
        <ecNumber evidence="2">2.7.13.3</ecNumber>
    </recommendedName>
</protein>
<dbReference type="EC" id="2.7.13.3" evidence="2"/>
<organism evidence="12 13">
    <name type="scientific">Natrarchaeobius chitinivorans</name>
    <dbReference type="NCBI Taxonomy" id="1679083"/>
    <lineage>
        <taxon>Archaea</taxon>
        <taxon>Methanobacteriati</taxon>
        <taxon>Methanobacteriota</taxon>
        <taxon>Stenosarchaea group</taxon>
        <taxon>Halobacteria</taxon>
        <taxon>Halobacteriales</taxon>
        <taxon>Natrialbaceae</taxon>
        <taxon>Natrarchaeobius</taxon>
    </lineage>
</organism>
<dbReference type="Pfam" id="PF00072">
    <property type="entry name" value="Response_reg"/>
    <property type="match status" value="1"/>
</dbReference>
<feature type="domain" description="PAC" evidence="11">
    <location>
        <begin position="461"/>
        <end position="512"/>
    </location>
</feature>
<dbReference type="InterPro" id="IPR001610">
    <property type="entry name" value="PAC"/>
</dbReference>
<keyword evidence="4" id="KW-0808">Transferase</keyword>
<dbReference type="NCBIfam" id="TIGR00229">
    <property type="entry name" value="sensory_box"/>
    <property type="match status" value="3"/>
</dbReference>
<feature type="domain" description="PAS" evidence="10">
    <location>
        <begin position="133"/>
        <end position="206"/>
    </location>
</feature>
<dbReference type="Gene3D" id="3.40.50.2300">
    <property type="match status" value="1"/>
</dbReference>
<dbReference type="Gene3D" id="1.10.287.130">
    <property type="match status" value="1"/>
</dbReference>
<accession>A0A3N6NFS1</accession>
<dbReference type="CDD" id="cd00130">
    <property type="entry name" value="PAS"/>
    <property type="match status" value="3"/>
</dbReference>
<dbReference type="Pfam" id="PF02518">
    <property type="entry name" value="HATPase_c"/>
    <property type="match status" value="1"/>
</dbReference>
<dbReference type="SMART" id="SM00091">
    <property type="entry name" value="PAS"/>
    <property type="match status" value="3"/>
</dbReference>
<dbReference type="Pfam" id="PF00512">
    <property type="entry name" value="HisKA"/>
    <property type="match status" value="1"/>
</dbReference>
<feature type="domain" description="PAC" evidence="11">
    <location>
        <begin position="338"/>
        <end position="390"/>
    </location>
</feature>
<evidence type="ECO:0000256" key="4">
    <source>
        <dbReference type="ARBA" id="ARBA00022679"/>
    </source>
</evidence>
<dbReference type="SMART" id="SM00388">
    <property type="entry name" value="HisKA"/>
    <property type="match status" value="1"/>
</dbReference>
<dbReference type="InterPro" id="IPR036890">
    <property type="entry name" value="HATPase_C_sf"/>
</dbReference>
<dbReference type="InterPro" id="IPR029016">
    <property type="entry name" value="GAF-like_dom_sf"/>
</dbReference>
<dbReference type="SMART" id="SM00387">
    <property type="entry name" value="HATPase_c"/>
    <property type="match status" value="1"/>
</dbReference>
<dbReference type="SUPFAM" id="SSF55781">
    <property type="entry name" value="GAF domain-like"/>
    <property type="match status" value="1"/>
</dbReference>
<dbReference type="CDD" id="cd00156">
    <property type="entry name" value="REC"/>
    <property type="match status" value="1"/>
</dbReference>
<evidence type="ECO:0000259" key="9">
    <source>
        <dbReference type="PROSITE" id="PS50110"/>
    </source>
</evidence>
<proteinExistence type="predicted"/>
<dbReference type="Gene3D" id="3.30.450.40">
    <property type="match status" value="1"/>
</dbReference>
<dbReference type="AlphaFoldDB" id="A0A3N6NFS1"/>
<evidence type="ECO:0000256" key="6">
    <source>
        <dbReference type="PROSITE-ProRule" id="PRU00169"/>
    </source>
</evidence>
<dbReference type="PROSITE" id="PS50109">
    <property type="entry name" value="HIS_KIN"/>
    <property type="match status" value="1"/>
</dbReference>
<dbReference type="OrthoDB" id="8127at2157"/>
<sequence length="916" mass="101970">MIDSVSILHVDTDSESAVQTATHIARENDRFAVETATSATEGLDSLEDDDVDCVVSSYEIGDRNGIDFLEDVRDRYPDLPFILFPTRGSETVASKAVSHGATDYLRRTGDSDQYELLANRIANAAEQFRAKRSERWLAELAETTDRILFVFSSDWEELEFINSAYADLWGRPVEALRENPADFLNGIHPDDRDDVREAMAAISGGEPVEIEFRVDETQAFDRWVRVRGEPMFDDDGTVVRVAGFVTDVTEQKRRERTLREAKIQLETATEAGAVGTWEWNIPENRLVAGPEFARTFDVDPDAMQEGVPVERAVSSIHDDDRERIETAIEATVDACGEYEQEYRVRNTDDEYRWMLARGHVDCDADGNPITFTGALTDITDRKRTERELQRHQAFLEESTDVVTVVDVDGTIEYHSPSVDRTLGYDRGDLIGADAFGKVHPDDRPNLLAAFEALLEEPGASEREEARFRTADGEWRWLEVHGTNQLADPVVDGIVINSRDITERKRQQRDRKTLLEFLHQLYDVTTDVELSLEGKISRLLGRGSEHLDLPYAFLAEIDRDAGEGGTQTIVEARDPHDRLKPGESRPLSQAFCRATIDADDTMVVADATANGSSGEPTDEPFELGCYIGGRVQVDGDLYGTLCFGAEDSREEFTDGEQMIVRLMNKWMSYELERKRATRELEQSNDRLASFASVVSHDLRNPLNVAEGHLELARTNRDSKHLEEAAAALDRIETLVDDLLTLAREGSTAIEPEPIRLSTVINRCWETVETPNATLNVETNRTVSADRTRLKQILENLVRNSVDHVGGDVSVTIRDVDGGFAVEDDGPGIPSEKRDRVFETGYTTAQTGTGLGLQIVEQAATDHGWSLRLTEGPDGGARFEFTDVDVLGASSEGNAHESPSSRADTAASDGRHSTSSDE</sequence>
<comment type="caution">
    <text evidence="6">Lacks conserved residue(s) required for the propagation of feature annotation.</text>
</comment>
<feature type="compositionally biased region" description="Polar residues" evidence="7">
    <location>
        <begin position="889"/>
        <end position="901"/>
    </location>
</feature>
<dbReference type="Proteomes" id="UP000282323">
    <property type="component" value="Unassembled WGS sequence"/>
</dbReference>
<evidence type="ECO:0000256" key="2">
    <source>
        <dbReference type="ARBA" id="ARBA00012438"/>
    </source>
</evidence>
<feature type="domain" description="Histidine kinase" evidence="8">
    <location>
        <begin position="692"/>
        <end position="880"/>
    </location>
</feature>
<dbReference type="SMART" id="SM00448">
    <property type="entry name" value="REC"/>
    <property type="match status" value="1"/>
</dbReference>
<dbReference type="PROSITE" id="PS50113">
    <property type="entry name" value="PAC"/>
    <property type="match status" value="3"/>
</dbReference>
<keyword evidence="3" id="KW-0597">Phosphoprotein</keyword>
<dbReference type="EMBL" id="REGA01000001">
    <property type="protein sequence ID" value="RQG97832.1"/>
    <property type="molecule type" value="Genomic_DNA"/>
</dbReference>
<evidence type="ECO:0000256" key="3">
    <source>
        <dbReference type="ARBA" id="ARBA00022553"/>
    </source>
</evidence>
<gene>
    <name evidence="12" type="ORF">EA473_01105</name>
</gene>
<dbReference type="Gene3D" id="3.30.565.10">
    <property type="entry name" value="Histidine kinase-like ATPase, C-terminal domain"/>
    <property type="match status" value="1"/>
</dbReference>
<evidence type="ECO:0000259" key="10">
    <source>
        <dbReference type="PROSITE" id="PS50112"/>
    </source>
</evidence>
<evidence type="ECO:0000259" key="11">
    <source>
        <dbReference type="PROSITE" id="PS50113"/>
    </source>
</evidence>
<evidence type="ECO:0000256" key="5">
    <source>
        <dbReference type="ARBA" id="ARBA00022777"/>
    </source>
</evidence>
<feature type="compositionally biased region" description="Basic and acidic residues" evidence="7">
    <location>
        <begin position="907"/>
        <end position="916"/>
    </location>
</feature>
<feature type="domain" description="PAS" evidence="10">
    <location>
        <begin position="387"/>
        <end position="457"/>
    </location>
</feature>
<reference evidence="12 13" key="1">
    <citation type="submission" date="2018-10" db="EMBL/GenBank/DDBJ databases">
        <title>Natrarchaeobius chitinivorans gen. nov., sp. nov., and Natrarchaeobius haloalkaliphilus sp. nov., alkaliphilic, chitin-utilizing haloarchaea from hypersaline alkaline lakes.</title>
        <authorList>
            <person name="Sorokin D.Y."/>
            <person name="Elcheninov A.G."/>
            <person name="Kostrikina N.A."/>
            <person name="Bale N.J."/>
            <person name="Sinninghe Damste J.S."/>
            <person name="Khijniak T.V."/>
            <person name="Kublanov I.V."/>
            <person name="Toshchakov S.V."/>
        </authorList>
    </citation>
    <scope>NUCLEOTIDE SEQUENCE [LARGE SCALE GENOMIC DNA]</scope>
    <source>
        <strain evidence="12 13">AArcht4T</strain>
    </source>
</reference>
<evidence type="ECO:0000256" key="7">
    <source>
        <dbReference type="SAM" id="MobiDB-lite"/>
    </source>
</evidence>
<dbReference type="SUPFAM" id="SSF55785">
    <property type="entry name" value="PYP-like sensor domain (PAS domain)"/>
    <property type="match status" value="3"/>
</dbReference>
<dbReference type="Gene3D" id="3.30.450.20">
    <property type="entry name" value="PAS domain"/>
    <property type="match status" value="3"/>
</dbReference>
<dbReference type="SUPFAM" id="SSF55874">
    <property type="entry name" value="ATPase domain of HSP90 chaperone/DNA topoisomerase II/histidine kinase"/>
    <property type="match status" value="1"/>
</dbReference>
<dbReference type="SUPFAM" id="SSF52172">
    <property type="entry name" value="CheY-like"/>
    <property type="match status" value="1"/>
</dbReference>
<feature type="region of interest" description="Disordered" evidence="7">
    <location>
        <begin position="886"/>
        <end position="916"/>
    </location>
</feature>
<dbReference type="PANTHER" id="PTHR43304">
    <property type="entry name" value="PHYTOCHROME-LIKE PROTEIN CPH1"/>
    <property type="match status" value="1"/>
</dbReference>
<keyword evidence="13" id="KW-1185">Reference proteome</keyword>
<dbReference type="InterPro" id="IPR011006">
    <property type="entry name" value="CheY-like_superfamily"/>
</dbReference>
<name>A0A3N6NFS1_NATCH</name>
<dbReference type="InterPro" id="IPR001789">
    <property type="entry name" value="Sig_transdc_resp-reg_receiver"/>
</dbReference>
<keyword evidence="5" id="KW-0418">Kinase</keyword>
<dbReference type="PRINTS" id="PR00344">
    <property type="entry name" value="BCTRLSENSOR"/>
</dbReference>
<dbReference type="PANTHER" id="PTHR43304:SF1">
    <property type="entry name" value="PAC DOMAIN-CONTAINING PROTEIN"/>
    <property type="match status" value="1"/>
</dbReference>
<dbReference type="InterPro" id="IPR013655">
    <property type="entry name" value="PAS_fold_3"/>
</dbReference>
<dbReference type="Pfam" id="PF08447">
    <property type="entry name" value="PAS_3"/>
    <property type="match status" value="3"/>
</dbReference>
<comment type="caution">
    <text evidence="12">The sequence shown here is derived from an EMBL/GenBank/DDBJ whole genome shotgun (WGS) entry which is preliminary data.</text>
</comment>
<dbReference type="CDD" id="cd00082">
    <property type="entry name" value="HisKA"/>
    <property type="match status" value="1"/>
</dbReference>
<evidence type="ECO:0000313" key="13">
    <source>
        <dbReference type="Proteomes" id="UP000282323"/>
    </source>
</evidence>
<dbReference type="InterPro" id="IPR003594">
    <property type="entry name" value="HATPase_dom"/>
</dbReference>
<dbReference type="SMART" id="SM00086">
    <property type="entry name" value="PAC"/>
    <property type="match status" value="3"/>
</dbReference>
<feature type="domain" description="PAC" evidence="11">
    <location>
        <begin position="208"/>
        <end position="260"/>
    </location>
</feature>
<dbReference type="InterPro" id="IPR000014">
    <property type="entry name" value="PAS"/>
</dbReference>
<dbReference type="InterPro" id="IPR052162">
    <property type="entry name" value="Sensor_kinase/Photoreceptor"/>
</dbReference>
<dbReference type="InterPro" id="IPR036097">
    <property type="entry name" value="HisK_dim/P_sf"/>
</dbReference>